<organism evidence="4 5">
    <name type="scientific">Ectocarpus siliculosus</name>
    <name type="common">Brown alga</name>
    <name type="synonym">Conferva siliculosa</name>
    <dbReference type="NCBI Taxonomy" id="2880"/>
    <lineage>
        <taxon>Eukaryota</taxon>
        <taxon>Sar</taxon>
        <taxon>Stramenopiles</taxon>
        <taxon>Ochrophyta</taxon>
        <taxon>PX clade</taxon>
        <taxon>Phaeophyceae</taxon>
        <taxon>Ectocarpales</taxon>
        <taxon>Ectocarpaceae</taxon>
        <taxon>Ectocarpus</taxon>
    </lineage>
</organism>
<dbReference type="Pfam" id="PF13646">
    <property type="entry name" value="HEAT_2"/>
    <property type="match status" value="1"/>
</dbReference>
<feature type="signal peptide" evidence="2">
    <location>
        <begin position="1"/>
        <end position="18"/>
    </location>
</feature>
<dbReference type="EMBL" id="FN649760">
    <property type="protein sequence ID" value="CBN75725.1"/>
    <property type="molecule type" value="Genomic_DNA"/>
</dbReference>
<dbReference type="InterPro" id="IPR016024">
    <property type="entry name" value="ARM-type_fold"/>
</dbReference>
<evidence type="ECO:0000313" key="5">
    <source>
        <dbReference type="Proteomes" id="UP000002630"/>
    </source>
</evidence>
<evidence type="ECO:0000256" key="1">
    <source>
        <dbReference type="SAM" id="MobiDB-lite"/>
    </source>
</evidence>
<feature type="region of interest" description="Disordered" evidence="1">
    <location>
        <begin position="235"/>
        <end position="261"/>
    </location>
</feature>
<dbReference type="OrthoDB" id="5572749at2759"/>
<name>D8LGF0_ECTSI</name>
<dbReference type="Pfam" id="PF08712">
    <property type="entry name" value="Nfu_N"/>
    <property type="match status" value="1"/>
</dbReference>
<dbReference type="GO" id="GO:0016829">
    <property type="term" value="F:lyase activity"/>
    <property type="evidence" value="ECO:0007669"/>
    <property type="project" value="UniProtKB-KW"/>
</dbReference>
<dbReference type="InterPro" id="IPR036498">
    <property type="entry name" value="Nfu/NifU_N_sf"/>
</dbReference>
<dbReference type="SMART" id="SM00932">
    <property type="entry name" value="Nfu_N"/>
    <property type="match status" value="1"/>
</dbReference>
<proteinExistence type="predicted"/>
<accession>D8LGF0</accession>
<keyword evidence="4" id="KW-0456">Lyase</keyword>
<evidence type="ECO:0000259" key="3">
    <source>
        <dbReference type="SMART" id="SM00932"/>
    </source>
</evidence>
<dbReference type="Gene3D" id="3.30.1370.70">
    <property type="entry name" value="Scaffold protein Nfu/NifU, N-terminal domain"/>
    <property type="match status" value="1"/>
</dbReference>
<dbReference type="InterPro" id="IPR011989">
    <property type="entry name" value="ARM-like"/>
</dbReference>
<keyword evidence="2" id="KW-0732">Signal</keyword>
<feature type="domain" description="Scaffold protein Nfu/NifU N-terminal" evidence="3">
    <location>
        <begin position="51"/>
        <end position="149"/>
    </location>
</feature>
<dbReference type="SUPFAM" id="SSF48371">
    <property type="entry name" value="ARM repeat"/>
    <property type="match status" value="1"/>
</dbReference>
<protein>
    <submittedName>
        <fullName evidence="4">PBS lyase HEAT domain protein repeat-containing protein</fullName>
    </submittedName>
</protein>
<gene>
    <name evidence="4" type="ORF">Esi_0167_0028</name>
</gene>
<dbReference type="InParanoid" id="D8LGF0"/>
<dbReference type="SUPFAM" id="SSF110836">
    <property type="entry name" value="Hypothetical protein SAV1430"/>
    <property type="match status" value="1"/>
</dbReference>
<evidence type="ECO:0000256" key="2">
    <source>
        <dbReference type="SAM" id="SignalP"/>
    </source>
</evidence>
<sequence length="452" mass="46816">MMQAHLVALAAMALPVGAFFIVSPPPVTTTARGSAAPAWPMAPPTMRVSGIESTPNPSSFKFDLDQTLYGPGSGATATRGITYSRAAAQQQQAGVPEAPEAILRLLEIQGVESVYALADWLCLNKKPSAKWDAIVPAAVEALGGAASSLDPLTLLMASGGEGGSAWKRSEMDGIAIRLQVSNGIPIQVEACPPGGTPLRRKLSSRFVEAMTEFVAGSGDEMAFFKGREWLPRGVRYPAEEGGDDDETGQGGGGVEATSKETAAESAVEALAAAVDEVELAYHESRLRGAVHDALDALVGFTASGEGPVPARRAAVAYIGGAGDAVGSAGLEAVSAVFRGDKNAGVRRTAGDALSDLGDPAAIPIAVGGLRDKSKLVRWRAARVVGELATREQDAVSLDEAREGEVEFEVAFEMSDAARKIRGRAAGPGEEEVATAAGVGPVWKQIQERDSNK</sequence>
<dbReference type="InterPro" id="IPR014824">
    <property type="entry name" value="Nfu/NifU_N"/>
</dbReference>
<feature type="chain" id="PRO_5003117090" evidence="2">
    <location>
        <begin position="19"/>
        <end position="452"/>
    </location>
</feature>
<dbReference type="Proteomes" id="UP000002630">
    <property type="component" value="Unassembled WGS sequence"/>
</dbReference>
<evidence type="ECO:0000313" key="4">
    <source>
        <dbReference type="EMBL" id="CBN75725.1"/>
    </source>
</evidence>
<dbReference type="Gene3D" id="1.25.10.10">
    <property type="entry name" value="Leucine-rich Repeat Variant"/>
    <property type="match status" value="1"/>
</dbReference>
<keyword evidence="5" id="KW-1185">Reference proteome</keyword>
<dbReference type="AlphaFoldDB" id="D8LGF0"/>
<feature type="region of interest" description="Disordered" evidence="1">
    <location>
        <begin position="424"/>
        <end position="452"/>
    </location>
</feature>
<reference evidence="4 5" key="1">
    <citation type="journal article" date="2010" name="Nature">
        <title>The Ectocarpus genome and the independent evolution of multicellularity in brown algae.</title>
        <authorList>
            <person name="Cock J.M."/>
            <person name="Sterck L."/>
            <person name="Rouze P."/>
            <person name="Scornet D."/>
            <person name="Allen A.E."/>
            <person name="Amoutzias G."/>
            <person name="Anthouard V."/>
            <person name="Artiguenave F."/>
            <person name="Aury J.M."/>
            <person name="Badger J.H."/>
            <person name="Beszteri B."/>
            <person name="Billiau K."/>
            <person name="Bonnet E."/>
            <person name="Bothwell J.H."/>
            <person name="Bowler C."/>
            <person name="Boyen C."/>
            <person name="Brownlee C."/>
            <person name="Carrano C.J."/>
            <person name="Charrier B."/>
            <person name="Cho G.Y."/>
            <person name="Coelho S.M."/>
            <person name="Collen J."/>
            <person name="Corre E."/>
            <person name="Da Silva C."/>
            <person name="Delage L."/>
            <person name="Delaroque N."/>
            <person name="Dittami S.M."/>
            <person name="Doulbeau S."/>
            <person name="Elias M."/>
            <person name="Farnham G."/>
            <person name="Gachon C.M."/>
            <person name="Gschloessl B."/>
            <person name="Heesch S."/>
            <person name="Jabbari K."/>
            <person name="Jubin C."/>
            <person name="Kawai H."/>
            <person name="Kimura K."/>
            <person name="Kloareg B."/>
            <person name="Kupper F.C."/>
            <person name="Lang D."/>
            <person name="Le Bail A."/>
            <person name="Leblanc C."/>
            <person name="Lerouge P."/>
            <person name="Lohr M."/>
            <person name="Lopez P.J."/>
            <person name="Martens C."/>
            <person name="Maumus F."/>
            <person name="Michel G."/>
            <person name="Miranda-Saavedra D."/>
            <person name="Morales J."/>
            <person name="Moreau H."/>
            <person name="Motomura T."/>
            <person name="Nagasato C."/>
            <person name="Napoli C.A."/>
            <person name="Nelson D.R."/>
            <person name="Nyvall-Collen P."/>
            <person name="Peters A.F."/>
            <person name="Pommier C."/>
            <person name="Potin P."/>
            <person name="Poulain J."/>
            <person name="Quesneville H."/>
            <person name="Read B."/>
            <person name="Rensing S.A."/>
            <person name="Ritter A."/>
            <person name="Rousvoal S."/>
            <person name="Samanta M."/>
            <person name="Samson G."/>
            <person name="Schroeder D.C."/>
            <person name="Segurens B."/>
            <person name="Strittmatter M."/>
            <person name="Tonon T."/>
            <person name="Tregear J.W."/>
            <person name="Valentin K."/>
            <person name="von Dassow P."/>
            <person name="Yamagishi T."/>
            <person name="Van de Peer Y."/>
            <person name="Wincker P."/>
        </authorList>
    </citation>
    <scope>NUCLEOTIDE SEQUENCE [LARGE SCALE GENOMIC DNA]</scope>
    <source>
        <strain evidence="5">Ec32 / CCAP1310/4</strain>
    </source>
</reference>